<proteinExistence type="predicted"/>
<evidence type="ECO:0000313" key="1">
    <source>
        <dbReference type="EMBL" id="MBW85442.1"/>
    </source>
</evidence>
<sequence length="91" mass="10185">MFTVWIVFNKNLISHNSLPLSSSVAAEAAGSGHRPLRSCHVSIWWVPFACGILHLPFKLLILDPTVQINQKWPTIPRKSPRPRHNPIAGTI</sequence>
<accession>A0A2P2IW43</accession>
<name>A0A2P2IW43_RHIMU</name>
<reference evidence="1" key="1">
    <citation type="submission" date="2018-02" db="EMBL/GenBank/DDBJ databases">
        <title>Rhizophora mucronata_Transcriptome.</title>
        <authorList>
            <person name="Meera S.P."/>
            <person name="Sreeshan A."/>
            <person name="Augustine A."/>
        </authorList>
    </citation>
    <scope>NUCLEOTIDE SEQUENCE</scope>
    <source>
        <tissue evidence="1">Leaf</tissue>
    </source>
</reference>
<dbReference type="EMBL" id="GGEC01004959">
    <property type="protein sequence ID" value="MBW85442.1"/>
    <property type="molecule type" value="Transcribed_RNA"/>
</dbReference>
<organism evidence="1">
    <name type="scientific">Rhizophora mucronata</name>
    <name type="common">Asiatic mangrove</name>
    <dbReference type="NCBI Taxonomy" id="61149"/>
    <lineage>
        <taxon>Eukaryota</taxon>
        <taxon>Viridiplantae</taxon>
        <taxon>Streptophyta</taxon>
        <taxon>Embryophyta</taxon>
        <taxon>Tracheophyta</taxon>
        <taxon>Spermatophyta</taxon>
        <taxon>Magnoliopsida</taxon>
        <taxon>eudicotyledons</taxon>
        <taxon>Gunneridae</taxon>
        <taxon>Pentapetalae</taxon>
        <taxon>rosids</taxon>
        <taxon>fabids</taxon>
        <taxon>Malpighiales</taxon>
        <taxon>Rhizophoraceae</taxon>
        <taxon>Rhizophora</taxon>
    </lineage>
</organism>
<dbReference type="AlphaFoldDB" id="A0A2P2IW43"/>
<protein>
    <submittedName>
        <fullName evidence="1">ELL-associated factor 1</fullName>
    </submittedName>
</protein>